<dbReference type="Proteomes" id="UP001152518">
    <property type="component" value="Unassembled WGS sequence"/>
</dbReference>
<sequence>MSKKMEANELESLEVNGVGQVTPGMQLEHPVFGLGQVEAIFKFVKSDDITIRINFEKHGSKVLVPEYANLSLPKPKTQKSSLISKLFGRGK</sequence>
<dbReference type="AlphaFoldDB" id="A0AAW6QUZ5"/>
<reference evidence="1" key="1">
    <citation type="journal article" date="2019" name="Int J Environ Res Public Health">
        <title>Characterization of Chromosome-Mediated BlaOXA-894 in Shewanella xiamenensis Isolated from Pig Wastewater.</title>
        <authorList>
            <person name="Zou H."/>
            <person name="Zhou Z."/>
            <person name="Xia H."/>
            <person name="Zhao Q."/>
            <person name="Li X."/>
        </authorList>
    </citation>
    <scope>NUCLEOTIDE SEQUENCE</scope>
    <source>
        <strain evidence="1">2015oxa</strain>
    </source>
</reference>
<comment type="caution">
    <text evidence="1">The sequence shown here is derived from an EMBL/GenBank/DDBJ whole genome shotgun (WGS) entry which is preliminary data.</text>
</comment>
<reference evidence="1" key="2">
    <citation type="submission" date="2019-04" db="EMBL/GenBank/DDBJ databases">
        <authorList>
            <person name="Zou H."/>
        </authorList>
    </citation>
    <scope>NUCLEOTIDE SEQUENCE</scope>
    <source>
        <strain evidence="1">2015oxa</strain>
    </source>
</reference>
<dbReference type="RefSeq" id="WP_279254937.1">
    <property type="nucleotide sequence ID" value="NZ_SUNE01000003.1"/>
</dbReference>
<organism evidence="1">
    <name type="scientific">Shewanella xiamenensis</name>
    <dbReference type="NCBI Taxonomy" id="332186"/>
    <lineage>
        <taxon>Bacteria</taxon>
        <taxon>Pseudomonadati</taxon>
        <taxon>Pseudomonadota</taxon>
        <taxon>Gammaproteobacteria</taxon>
        <taxon>Alteromonadales</taxon>
        <taxon>Shewanellaceae</taxon>
        <taxon>Shewanella</taxon>
    </lineage>
</organism>
<evidence type="ECO:0000313" key="1">
    <source>
        <dbReference type="EMBL" id="MDG5899582.1"/>
    </source>
</evidence>
<dbReference type="EMBL" id="SUNE01000003">
    <property type="protein sequence ID" value="MDG5899582.1"/>
    <property type="molecule type" value="Genomic_DNA"/>
</dbReference>
<name>A0AAW6QUZ5_9GAMM</name>
<accession>A0AAW6QUZ5</accession>
<protein>
    <submittedName>
        <fullName evidence="1">Uncharacterized protein</fullName>
    </submittedName>
</protein>
<proteinExistence type="predicted"/>
<gene>
    <name evidence="1" type="ORF">E2650_06650</name>
</gene>